<evidence type="ECO:0000259" key="2">
    <source>
        <dbReference type="Pfam" id="PF09976"/>
    </source>
</evidence>
<comment type="caution">
    <text evidence="3">The sequence shown here is derived from an EMBL/GenBank/DDBJ whole genome shotgun (WGS) entry which is preliminary data.</text>
</comment>
<evidence type="ECO:0000313" key="4">
    <source>
        <dbReference type="Proteomes" id="UP000587760"/>
    </source>
</evidence>
<keyword evidence="4" id="KW-1185">Reference proteome</keyword>
<reference evidence="3 4" key="1">
    <citation type="submission" date="2020-08" db="EMBL/GenBank/DDBJ databases">
        <title>Genomic Encyclopedia of Type Strains, Phase IV (KMG-IV): sequencing the most valuable type-strain genomes for metagenomic binning, comparative biology and taxonomic classification.</title>
        <authorList>
            <person name="Goeker M."/>
        </authorList>
    </citation>
    <scope>NUCLEOTIDE SEQUENCE [LARGE SCALE GENOMIC DNA]</scope>
    <source>
        <strain evidence="3 4">DSM 2461</strain>
    </source>
</reference>
<organism evidence="3 4">
    <name type="scientific">Spirochaeta isovalerica</name>
    <dbReference type="NCBI Taxonomy" id="150"/>
    <lineage>
        <taxon>Bacteria</taxon>
        <taxon>Pseudomonadati</taxon>
        <taxon>Spirochaetota</taxon>
        <taxon>Spirochaetia</taxon>
        <taxon>Spirochaetales</taxon>
        <taxon>Spirochaetaceae</taxon>
        <taxon>Spirochaeta</taxon>
    </lineage>
</organism>
<dbReference type="SUPFAM" id="SSF48452">
    <property type="entry name" value="TPR-like"/>
    <property type="match status" value="2"/>
</dbReference>
<protein>
    <submittedName>
        <fullName evidence="3">Tetratricopeptide (TPR) repeat protein</fullName>
    </submittedName>
</protein>
<dbReference type="Pfam" id="PF00515">
    <property type="entry name" value="TPR_1"/>
    <property type="match status" value="1"/>
</dbReference>
<dbReference type="PANTHER" id="PTHR12558:SF13">
    <property type="entry name" value="CELL DIVISION CYCLE PROTEIN 27 HOMOLOG"/>
    <property type="match status" value="1"/>
</dbReference>
<sequence length="310" mass="36323">MKKTVRTKTRSSRKGIHLVIPSTAIILLALLAALIYGADRLNRNLTSNINSVDVSLLWEEKEYDRIIELTENKLDEEPLHAVSLIYCGFSYFYKGVSQVSVERSLPMIDRSIFLLKKALMLDSVPMESRIHYVLGKAYLHKNYYYADQAAMHLEKSIQDGFINDDSYEYLGQAYSLLKDYDKSIDFYMKALERNKTDRLYLRLADDFYNRGDYDDSEKYLKLMIENTRDEPLKKKGLFQLANLYYDMKNYREAEIVLKELIALESGNENYHFLLGEVYFFMDDIPNARSQWHKTTRINPKHIGALTRLYG</sequence>
<dbReference type="AlphaFoldDB" id="A0A841R9F2"/>
<feature type="domain" description="Ancillary SecYEG translocon subunit/Cell division coordinator CpoB TPR" evidence="2">
    <location>
        <begin position="197"/>
        <end position="294"/>
    </location>
</feature>
<feature type="repeat" description="TPR" evidence="1">
    <location>
        <begin position="268"/>
        <end position="301"/>
    </location>
</feature>
<dbReference type="PROSITE" id="PS50005">
    <property type="entry name" value="TPR"/>
    <property type="match status" value="2"/>
</dbReference>
<dbReference type="Pfam" id="PF09976">
    <property type="entry name" value="TPR_21"/>
    <property type="match status" value="1"/>
</dbReference>
<dbReference type="InterPro" id="IPR011990">
    <property type="entry name" value="TPR-like_helical_dom_sf"/>
</dbReference>
<dbReference type="InterPro" id="IPR018704">
    <property type="entry name" value="SecYEG/CpoB_TPR"/>
</dbReference>
<accession>A0A841R9F2</accession>
<dbReference type="RefSeq" id="WP_184743876.1">
    <property type="nucleotide sequence ID" value="NZ_JACHGJ010000001.1"/>
</dbReference>
<evidence type="ECO:0000256" key="1">
    <source>
        <dbReference type="PROSITE-ProRule" id="PRU00339"/>
    </source>
</evidence>
<evidence type="ECO:0000313" key="3">
    <source>
        <dbReference type="EMBL" id="MBB6479092.1"/>
    </source>
</evidence>
<keyword evidence="1" id="KW-0802">TPR repeat</keyword>
<dbReference type="PANTHER" id="PTHR12558">
    <property type="entry name" value="CELL DIVISION CYCLE 16,23,27"/>
    <property type="match status" value="1"/>
</dbReference>
<proteinExistence type="predicted"/>
<gene>
    <name evidence="3" type="ORF">HNR50_000725</name>
</gene>
<dbReference type="EMBL" id="JACHGJ010000001">
    <property type="protein sequence ID" value="MBB6479092.1"/>
    <property type="molecule type" value="Genomic_DNA"/>
</dbReference>
<feature type="repeat" description="TPR" evidence="1">
    <location>
        <begin position="164"/>
        <end position="197"/>
    </location>
</feature>
<dbReference type="Proteomes" id="UP000587760">
    <property type="component" value="Unassembled WGS sequence"/>
</dbReference>
<dbReference type="SMART" id="SM00028">
    <property type="entry name" value="TPR"/>
    <property type="match status" value="3"/>
</dbReference>
<name>A0A841R9F2_9SPIO</name>
<dbReference type="Gene3D" id="1.25.40.10">
    <property type="entry name" value="Tetratricopeptide repeat domain"/>
    <property type="match status" value="2"/>
</dbReference>
<dbReference type="InterPro" id="IPR019734">
    <property type="entry name" value="TPR_rpt"/>
</dbReference>